<dbReference type="Proteomes" id="UP000595618">
    <property type="component" value="Chromosome"/>
</dbReference>
<keyword evidence="2" id="KW-0012">Acyltransferase</keyword>
<dbReference type="Gene3D" id="3.40.630.30">
    <property type="match status" value="1"/>
</dbReference>
<evidence type="ECO:0000256" key="1">
    <source>
        <dbReference type="ARBA" id="ARBA00022679"/>
    </source>
</evidence>
<dbReference type="SUPFAM" id="SSF55729">
    <property type="entry name" value="Acyl-CoA N-acyltransferases (Nat)"/>
    <property type="match status" value="1"/>
</dbReference>
<proteinExistence type="predicted"/>
<protein>
    <submittedName>
        <fullName evidence="4">GNAT family N-acetyltransferase</fullName>
    </submittedName>
</protein>
<sequence length="173" mass="19595">MVEIKRIGPADARRALATINRLLPQLSPSGKAVPLTIEELNECLGNQNFYLFVARETSGGGEQLLLGMGSIFFQRNLGRWIAEIHDIVVDKDHRGQGIGEIIVRHLIENARGFAREHRLPVKLYYDHLFLGLTSRPSRVEANKLYLKLGFVQVAEAKGEWGTNLYKMMIRPEE</sequence>
<dbReference type="InterPro" id="IPR016181">
    <property type="entry name" value="Acyl_CoA_acyltransferase"/>
</dbReference>
<keyword evidence="1 4" id="KW-0808">Transferase</keyword>
<dbReference type="AlphaFoldDB" id="A0A7T5UPL1"/>
<evidence type="ECO:0000259" key="3">
    <source>
        <dbReference type="PROSITE" id="PS51186"/>
    </source>
</evidence>
<name>A0A7T5UPL1_9BACT</name>
<dbReference type="PANTHER" id="PTHR43420">
    <property type="entry name" value="ACETYLTRANSFERASE"/>
    <property type="match status" value="1"/>
</dbReference>
<evidence type="ECO:0000256" key="2">
    <source>
        <dbReference type="ARBA" id="ARBA00023315"/>
    </source>
</evidence>
<feature type="domain" description="N-acetyltransferase" evidence="3">
    <location>
        <begin position="2"/>
        <end position="172"/>
    </location>
</feature>
<dbReference type="InterPro" id="IPR000182">
    <property type="entry name" value="GNAT_dom"/>
</dbReference>
<accession>A0A7T5UPL1</accession>
<dbReference type="PROSITE" id="PS51186">
    <property type="entry name" value="GNAT"/>
    <property type="match status" value="1"/>
</dbReference>
<dbReference type="CDD" id="cd04301">
    <property type="entry name" value="NAT_SF"/>
    <property type="match status" value="1"/>
</dbReference>
<dbReference type="InterPro" id="IPR050680">
    <property type="entry name" value="YpeA/RimI_acetyltransf"/>
</dbReference>
<organism evidence="4 5">
    <name type="scientific">Candidatus Sungiibacteriota bacterium</name>
    <dbReference type="NCBI Taxonomy" id="2750080"/>
    <lineage>
        <taxon>Bacteria</taxon>
        <taxon>Candidatus Sungiibacteriota</taxon>
    </lineage>
</organism>
<dbReference type="EMBL" id="CP066690">
    <property type="protein sequence ID" value="QQG44959.1"/>
    <property type="molecule type" value="Genomic_DNA"/>
</dbReference>
<dbReference type="Pfam" id="PF13508">
    <property type="entry name" value="Acetyltransf_7"/>
    <property type="match status" value="1"/>
</dbReference>
<evidence type="ECO:0000313" key="4">
    <source>
        <dbReference type="EMBL" id="QQG44959.1"/>
    </source>
</evidence>
<dbReference type="GO" id="GO:0016747">
    <property type="term" value="F:acyltransferase activity, transferring groups other than amino-acyl groups"/>
    <property type="evidence" value="ECO:0007669"/>
    <property type="project" value="InterPro"/>
</dbReference>
<reference evidence="4 5" key="1">
    <citation type="submission" date="2020-07" db="EMBL/GenBank/DDBJ databases">
        <title>Huge and variable diversity of episymbiotic CPR bacteria and DPANN archaea in groundwater ecosystems.</title>
        <authorList>
            <person name="He C.Y."/>
            <person name="Keren R."/>
            <person name="Whittaker M."/>
            <person name="Farag I.F."/>
            <person name="Doudna J."/>
            <person name="Cate J.H.D."/>
            <person name="Banfield J.F."/>
        </authorList>
    </citation>
    <scope>NUCLEOTIDE SEQUENCE [LARGE SCALE GENOMIC DNA]</scope>
    <source>
        <strain evidence="4">NC_groundwater_541_Ag_S-0.1um_46_50</strain>
    </source>
</reference>
<gene>
    <name evidence="4" type="ORF">HYW89_03040</name>
</gene>
<evidence type="ECO:0000313" key="5">
    <source>
        <dbReference type="Proteomes" id="UP000595618"/>
    </source>
</evidence>